<gene>
    <name evidence="3" type="ORF">B0T14DRAFT_425145</name>
</gene>
<evidence type="ECO:0000313" key="3">
    <source>
        <dbReference type="EMBL" id="KAK0622878.1"/>
    </source>
</evidence>
<dbReference type="Pfam" id="PF04303">
    <property type="entry name" value="PrpF"/>
    <property type="match status" value="1"/>
</dbReference>
<dbReference type="AlphaFoldDB" id="A0AA39WWF0"/>
<reference evidence="3" key="1">
    <citation type="submission" date="2023-06" db="EMBL/GenBank/DDBJ databases">
        <title>Genome-scale phylogeny and comparative genomics of the fungal order Sordariales.</title>
        <authorList>
            <consortium name="Lawrence Berkeley National Laboratory"/>
            <person name="Hensen N."/>
            <person name="Bonometti L."/>
            <person name="Westerberg I."/>
            <person name="Brannstrom I.O."/>
            <person name="Guillou S."/>
            <person name="Cros-Aarteil S."/>
            <person name="Calhoun S."/>
            <person name="Haridas S."/>
            <person name="Kuo A."/>
            <person name="Mondo S."/>
            <person name="Pangilinan J."/>
            <person name="Riley R."/>
            <person name="Labutti K."/>
            <person name="Andreopoulos B."/>
            <person name="Lipzen A."/>
            <person name="Chen C."/>
            <person name="Yanf M."/>
            <person name="Daum C."/>
            <person name="Ng V."/>
            <person name="Clum A."/>
            <person name="Steindorff A."/>
            <person name="Ohm R."/>
            <person name="Martin F."/>
            <person name="Silar P."/>
            <person name="Natvig D."/>
            <person name="Lalanne C."/>
            <person name="Gautier V."/>
            <person name="Ament-Velasquez S.L."/>
            <person name="Kruys A."/>
            <person name="Hutchinson M.I."/>
            <person name="Powell A.J."/>
            <person name="Barry K."/>
            <person name="Miller A.N."/>
            <person name="Grigoriev I.V."/>
            <person name="Debuchy R."/>
            <person name="Gladieux P."/>
            <person name="Thoren M.H."/>
            <person name="Johannesson H."/>
        </authorList>
    </citation>
    <scope>NUCLEOTIDE SEQUENCE</scope>
    <source>
        <strain evidence="3">CBS 606.72</strain>
    </source>
</reference>
<protein>
    <submittedName>
        <fullName evidence="3">PrpF protein-domain-containing protein</fullName>
    </submittedName>
</protein>
<evidence type="ECO:0000256" key="1">
    <source>
        <dbReference type="ARBA" id="ARBA00007673"/>
    </source>
</evidence>
<name>A0AA39WWF0_9PEZI</name>
<dbReference type="GO" id="GO:0016853">
    <property type="term" value="F:isomerase activity"/>
    <property type="evidence" value="ECO:0007669"/>
    <property type="project" value="UniProtKB-KW"/>
</dbReference>
<dbReference type="PANTHER" id="PTHR43709:SF2">
    <property type="entry name" value="DUF453 DOMAIN PROTEIN (AFU_ORTHOLOGUE AFUA_6G00360)"/>
    <property type="match status" value="1"/>
</dbReference>
<dbReference type="SUPFAM" id="SSF54506">
    <property type="entry name" value="Diaminopimelate epimerase-like"/>
    <property type="match status" value="2"/>
</dbReference>
<dbReference type="Gene3D" id="3.10.310.10">
    <property type="entry name" value="Diaminopimelate Epimerase, Chain A, domain 1"/>
    <property type="match status" value="2"/>
</dbReference>
<organism evidence="3 4">
    <name type="scientific">Immersiella caudata</name>
    <dbReference type="NCBI Taxonomy" id="314043"/>
    <lineage>
        <taxon>Eukaryota</taxon>
        <taxon>Fungi</taxon>
        <taxon>Dikarya</taxon>
        <taxon>Ascomycota</taxon>
        <taxon>Pezizomycotina</taxon>
        <taxon>Sordariomycetes</taxon>
        <taxon>Sordariomycetidae</taxon>
        <taxon>Sordariales</taxon>
        <taxon>Lasiosphaeriaceae</taxon>
        <taxon>Immersiella</taxon>
    </lineage>
</organism>
<evidence type="ECO:0000256" key="2">
    <source>
        <dbReference type="ARBA" id="ARBA00023235"/>
    </source>
</evidence>
<sequence length="683" mass="74060">MPTPGEIHDFKLAMQAVYGPFDTLTEVEAQVWIPPTNPNARVPKGRHLWTDAFGVINFITLAKKTVSPVYLILAKRLANAVHNVLGKTRDGSARLYPATDEEPLKDGLRIGQLETDAVYADIDPQYHHSLILWVFALNRLALATGEVGYNRLAVQLAKVIFSAFIKWEKTPYGGGLRLAWKVSVDRKQALVPEEGHYDAATGYVVLRLVQEAAEQIDGAWGILSREIASYHLIMNRAGRVTVSCGPLGYGMGLWMLQFFRDEEWARELVNECLVLVYGALDAFPGVDLTHRVAFREFSTCLGSQCYHVGMDITTQLQAIMRFWAPAHLDAGVPDGSKPMTLVMHAAVLLPGAFRDGYIWRWNTRSFPAIFARGGTSNGLVIERRNLPPVDEWPAALAGALDMAGNCGNMSSAIGPLCIDEGLLSKVPQIELDSTGQYTALVRIFNTNTSKIIHSRFKVSGPPWRYCPIGDYEMDGVPGKQSKIVLSFVDPAGAKTGRALPTGSPMDTLSLPDGSKIESSLVDVSNPGVFVRVLDLGLARPGSLSPAAVEANPPLKDRLEQIRQAGAAKMGLDPTTQSIPKIVLIFPPPSESSSPKPDIQCLALSMGQAHKAAPLTLALCLGAAVKLPGTIPNELAQGDVNERVLAIGHPSGRLEVGTTMSGGEIVSAELHRTARVLMKGHVFY</sequence>
<proteinExistence type="inferred from homology"/>
<dbReference type="PANTHER" id="PTHR43709">
    <property type="entry name" value="ACONITATE ISOMERASE-RELATED"/>
    <property type="match status" value="1"/>
</dbReference>
<accession>A0AA39WWF0</accession>
<evidence type="ECO:0000313" key="4">
    <source>
        <dbReference type="Proteomes" id="UP001175000"/>
    </source>
</evidence>
<dbReference type="Proteomes" id="UP001175000">
    <property type="component" value="Unassembled WGS sequence"/>
</dbReference>
<dbReference type="InterPro" id="IPR007400">
    <property type="entry name" value="PrpF-like"/>
</dbReference>
<comment type="similarity">
    <text evidence="1">Belongs to the PrpF family.</text>
</comment>
<dbReference type="EMBL" id="JAULSU010000003">
    <property type="protein sequence ID" value="KAK0622878.1"/>
    <property type="molecule type" value="Genomic_DNA"/>
</dbReference>
<comment type="caution">
    <text evidence="3">The sequence shown here is derived from an EMBL/GenBank/DDBJ whole genome shotgun (WGS) entry which is preliminary data.</text>
</comment>
<keyword evidence="2" id="KW-0413">Isomerase</keyword>
<keyword evidence="4" id="KW-1185">Reference proteome</keyword>